<dbReference type="PANTHER" id="PTHR47738:SF3">
    <property type="entry name" value="PHOSPHOTRANSFERASE SYSTEM MANNITOL_FRUCTOSE-SPECIFIC IIA DOMAIN CONTAINING PROTEIN"/>
    <property type="match status" value="1"/>
</dbReference>
<organism evidence="3 4">
    <name type="scientific">Candidatus Salinicoccus stercoripullorum</name>
    <dbReference type="NCBI Taxonomy" id="2838756"/>
    <lineage>
        <taxon>Bacteria</taxon>
        <taxon>Bacillati</taxon>
        <taxon>Bacillota</taxon>
        <taxon>Bacilli</taxon>
        <taxon>Bacillales</taxon>
        <taxon>Staphylococcaceae</taxon>
        <taxon>Salinicoccus</taxon>
    </lineage>
</organism>
<dbReference type="InterPro" id="IPR016152">
    <property type="entry name" value="PTrfase/Anion_transptr"/>
</dbReference>
<dbReference type="CDD" id="cd00211">
    <property type="entry name" value="PTS_IIA_fru"/>
    <property type="match status" value="1"/>
</dbReference>
<name>A0A9D1QID4_9STAP</name>
<feature type="domain" description="PTS EIIA type-2" evidence="2">
    <location>
        <begin position="1"/>
        <end position="148"/>
    </location>
</feature>
<dbReference type="InterPro" id="IPR051541">
    <property type="entry name" value="PTS_SugarTrans_NitroReg"/>
</dbReference>
<dbReference type="Gene3D" id="3.40.930.10">
    <property type="entry name" value="Mannitol-specific EII, Chain A"/>
    <property type="match status" value="1"/>
</dbReference>
<dbReference type="EMBL" id="DXHR01000031">
    <property type="protein sequence ID" value="HIW13311.1"/>
    <property type="molecule type" value="Genomic_DNA"/>
</dbReference>
<proteinExistence type="predicted"/>
<dbReference type="Pfam" id="PF00359">
    <property type="entry name" value="PTS_EIIA_2"/>
    <property type="match status" value="1"/>
</dbReference>
<gene>
    <name evidence="3" type="ORF">H9891_09195</name>
</gene>
<keyword evidence="3" id="KW-0813">Transport</keyword>
<evidence type="ECO:0000256" key="1">
    <source>
        <dbReference type="ARBA" id="ARBA00011798"/>
    </source>
</evidence>
<dbReference type="InterPro" id="IPR002178">
    <property type="entry name" value="PTS_EIIA_type-2_dom"/>
</dbReference>
<reference evidence="3" key="1">
    <citation type="journal article" date="2021" name="PeerJ">
        <title>Extensive microbial diversity within the chicken gut microbiome revealed by metagenomics and culture.</title>
        <authorList>
            <person name="Gilroy R."/>
            <person name="Ravi A."/>
            <person name="Getino M."/>
            <person name="Pursley I."/>
            <person name="Horton D.L."/>
            <person name="Alikhan N.F."/>
            <person name="Baker D."/>
            <person name="Gharbi K."/>
            <person name="Hall N."/>
            <person name="Watson M."/>
            <person name="Adriaenssens E.M."/>
            <person name="Foster-Nyarko E."/>
            <person name="Jarju S."/>
            <person name="Secka A."/>
            <person name="Antonio M."/>
            <person name="Oren A."/>
            <person name="Chaudhuri R.R."/>
            <person name="La Ragione R."/>
            <person name="Hildebrand F."/>
            <person name="Pallen M.J."/>
        </authorList>
    </citation>
    <scope>NUCLEOTIDE SEQUENCE</scope>
    <source>
        <strain evidence="3">ChiHjej13B12-752</strain>
    </source>
</reference>
<evidence type="ECO:0000313" key="4">
    <source>
        <dbReference type="Proteomes" id="UP000823989"/>
    </source>
</evidence>
<dbReference type="PROSITE" id="PS51094">
    <property type="entry name" value="PTS_EIIA_TYPE_2"/>
    <property type="match status" value="1"/>
</dbReference>
<keyword evidence="3" id="KW-0762">Sugar transport</keyword>
<protein>
    <submittedName>
        <fullName evidence="3">PTS sugar transporter subunit IIA</fullName>
    </submittedName>
</protein>
<reference evidence="3" key="2">
    <citation type="submission" date="2021-04" db="EMBL/GenBank/DDBJ databases">
        <authorList>
            <person name="Gilroy R."/>
        </authorList>
    </citation>
    <scope>NUCLEOTIDE SEQUENCE</scope>
    <source>
        <strain evidence="3">ChiHjej13B12-752</strain>
    </source>
</reference>
<evidence type="ECO:0000259" key="2">
    <source>
        <dbReference type="PROSITE" id="PS51094"/>
    </source>
</evidence>
<dbReference type="PANTHER" id="PTHR47738">
    <property type="entry name" value="PTS SYSTEM FRUCTOSE-LIKE EIIA COMPONENT-RELATED"/>
    <property type="match status" value="1"/>
</dbReference>
<dbReference type="SUPFAM" id="SSF55804">
    <property type="entry name" value="Phoshotransferase/anion transport protein"/>
    <property type="match status" value="1"/>
</dbReference>
<comment type="caution">
    <text evidence="3">The sequence shown here is derived from an EMBL/GenBank/DDBJ whole genome shotgun (WGS) entry which is preliminary data.</text>
</comment>
<accession>A0A9D1QID4</accession>
<dbReference type="Proteomes" id="UP000823989">
    <property type="component" value="Unassembled WGS sequence"/>
</dbReference>
<sequence>MQIDKELMMIGVDFKTKGEVLESMGARLHGLGYVTDDFIENVLDREENFPTGLPTSPCAVAIPHTDTDKVLESKIALAILKEPVSFSNMGDASLEVDVKIVFMLAIEAPGEQVTTLQNLIEMVQDEGTVSKLAAVQSVDECSRVLGDFKAQKN</sequence>
<dbReference type="AlphaFoldDB" id="A0A9D1QID4"/>
<comment type="subunit">
    <text evidence="1">Homodimer or homotrimer. Seems to be a monomer when not phosphorylated.</text>
</comment>
<evidence type="ECO:0000313" key="3">
    <source>
        <dbReference type="EMBL" id="HIW13311.1"/>
    </source>
</evidence>